<sequence length="298" mass="32232">MWKGITKAPMFKQDSGQAPALLRIFFHDCFVQGCDGSILLDGSPNEKDQAANIGIRPEALQTIEDLRSLVHKQCGRVVSCADLVVLAAREAVSLSGGPKFPVPLGRKDGLTFSINGTGNLPPPSFRTGKLLDTFAPRKFSATDVVALSGAHTFGRAHCSTFFNRINQTGTPIDPFLAKNLSTTCPTVQSPNTAVLDVRTPNVFDNKYYVNLANSQGLFTSDQDLFSDSRTKGIVNSFASDQKVFFDSFADAVVKLSQLDVLTGKQGQIRAKCSVANTKKESLVVTSVVEEDMDLRGHI</sequence>
<keyword evidence="8 17" id="KW-0479">Metal-binding</keyword>
<dbReference type="EMBL" id="JAYMYR010000006">
    <property type="protein sequence ID" value="KAK7357185.1"/>
    <property type="molecule type" value="Genomic_DNA"/>
</dbReference>
<feature type="binding site" evidence="17">
    <location>
        <position position="204"/>
    </location>
    <ligand>
        <name>Ca(2+)</name>
        <dbReference type="ChEBI" id="CHEBI:29108"/>
        <label>2</label>
    </ligand>
</feature>
<feature type="disulfide bond" evidence="19">
    <location>
        <begin position="80"/>
        <end position="272"/>
    </location>
</feature>
<proteinExistence type="inferred from homology"/>
<evidence type="ECO:0000256" key="1">
    <source>
        <dbReference type="ARBA" id="ARBA00000189"/>
    </source>
</evidence>
<dbReference type="GO" id="GO:0046872">
    <property type="term" value="F:metal ion binding"/>
    <property type="evidence" value="ECO:0007669"/>
    <property type="project" value="UniProtKB-UniRule"/>
</dbReference>
<dbReference type="InterPro" id="IPR002016">
    <property type="entry name" value="Haem_peroxidase"/>
</dbReference>
<evidence type="ECO:0000256" key="18">
    <source>
        <dbReference type="PIRSR" id="PIRSR600823-4"/>
    </source>
</evidence>
<feature type="binding site" evidence="17">
    <location>
        <position position="33"/>
    </location>
    <ligand>
        <name>Ca(2+)</name>
        <dbReference type="ChEBI" id="CHEBI:29108"/>
        <label>1</label>
    </ligand>
</feature>
<evidence type="ECO:0000256" key="2">
    <source>
        <dbReference type="ARBA" id="ARBA00002322"/>
    </source>
</evidence>
<feature type="binding site" evidence="17">
    <location>
        <position position="196"/>
    </location>
    <ligand>
        <name>Ca(2+)</name>
        <dbReference type="ChEBI" id="CHEBI:29108"/>
        <label>2</label>
    </ligand>
</feature>
<feature type="domain" description="Plant heme peroxidase family profile" evidence="21">
    <location>
        <begin position="11"/>
        <end position="276"/>
    </location>
</feature>
<dbReference type="CDD" id="cd00693">
    <property type="entry name" value="secretory_peroxidase"/>
    <property type="match status" value="1"/>
</dbReference>
<dbReference type="InterPro" id="IPR019794">
    <property type="entry name" value="Peroxidases_AS"/>
</dbReference>
<dbReference type="Gene3D" id="1.10.520.10">
    <property type="match status" value="1"/>
</dbReference>
<organism evidence="22 23">
    <name type="scientific">Phaseolus coccineus</name>
    <name type="common">Scarlet runner bean</name>
    <name type="synonym">Phaseolus multiflorus</name>
    <dbReference type="NCBI Taxonomy" id="3886"/>
    <lineage>
        <taxon>Eukaryota</taxon>
        <taxon>Viridiplantae</taxon>
        <taxon>Streptophyta</taxon>
        <taxon>Embryophyta</taxon>
        <taxon>Tracheophyta</taxon>
        <taxon>Spermatophyta</taxon>
        <taxon>Magnoliopsida</taxon>
        <taxon>eudicotyledons</taxon>
        <taxon>Gunneridae</taxon>
        <taxon>Pentapetalae</taxon>
        <taxon>rosids</taxon>
        <taxon>fabids</taxon>
        <taxon>Fabales</taxon>
        <taxon>Fabaceae</taxon>
        <taxon>Papilionoideae</taxon>
        <taxon>50 kb inversion clade</taxon>
        <taxon>NPAAA clade</taxon>
        <taxon>indigoferoid/millettioid clade</taxon>
        <taxon>Phaseoleae</taxon>
        <taxon>Phaseolus</taxon>
    </lineage>
</organism>
<feature type="active site" description="Proton acceptor" evidence="15">
    <location>
        <position position="27"/>
    </location>
</feature>
<evidence type="ECO:0000256" key="7">
    <source>
        <dbReference type="ARBA" id="ARBA00022617"/>
    </source>
</evidence>
<feature type="binding site" evidence="17">
    <location>
        <position position="152"/>
    </location>
    <ligand>
        <name>Ca(2+)</name>
        <dbReference type="ChEBI" id="CHEBI:29108"/>
        <label>2</label>
    </ligand>
</feature>
<dbReference type="InterPro" id="IPR019793">
    <property type="entry name" value="Peroxidases_heam-ligand_BS"/>
</dbReference>
<evidence type="ECO:0000256" key="16">
    <source>
        <dbReference type="PIRSR" id="PIRSR600823-2"/>
    </source>
</evidence>
<gene>
    <name evidence="22" type="ORF">VNO80_16468</name>
</gene>
<evidence type="ECO:0000256" key="19">
    <source>
        <dbReference type="PIRSR" id="PIRSR600823-5"/>
    </source>
</evidence>
<feature type="disulfide bond" evidence="19">
    <location>
        <begin position="29"/>
        <end position="34"/>
    </location>
</feature>
<dbReference type="GO" id="GO:0042744">
    <property type="term" value="P:hydrogen peroxide catabolic process"/>
    <property type="evidence" value="ECO:0007669"/>
    <property type="project" value="UniProtKB-KW"/>
</dbReference>
<keyword evidence="13 19" id="KW-1015">Disulfide bond</keyword>
<evidence type="ECO:0000256" key="17">
    <source>
        <dbReference type="PIRSR" id="PIRSR600823-3"/>
    </source>
</evidence>
<evidence type="ECO:0000256" key="8">
    <source>
        <dbReference type="ARBA" id="ARBA00022723"/>
    </source>
</evidence>
<evidence type="ECO:0000256" key="4">
    <source>
        <dbReference type="ARBA" id="ARBA00006873"/>
    </source>
</evidence>
<dbReference type="GO" id="GO:0140825">
    <property type="term" value="F:lactoperoxidase activity"/>
    <property type="evidence" value="ECO:0007669"/>
    <property type="project" value="UniProtKB-EC"/>
</dbReference>
<evidence type="ECO:0000256" key="13">
    <source>
        <dbReference type="ARBA" id="ARBA00023157"/>
    </source>
</evidence>
<comment type="cofactor">
    <cofactor evidence="17 20">
        <name>Ca(2+)</name>
        <dbReference type="ChEBI" id="CHEBI:29108"/>
    </cofactor>
    <text evidence="17 20">Binds 2 calcium ions per subunit.</text>
</comment>
<keyword evidence="12 17" id="KW-0408">Iron</keyword>
<evidence type="ECO:0000256" key="5">
    <source>
        <dbReference type="ARBA" id="ARBA00012313"/>
    </source>
</evidence>
<accession>A0AAN9R062</accession>
<dbReference type="GO" id="GO:0005576">
    <property type="term" value="C:extracellular region"/>
    <property type="evidence" value="ECO:0007669"/>
    <property type="project" value="UniProtKB-SubCell"/>
</dbReference>
<dbReference type="InterPro" id="IPR033905">
    <property type="entry name" value="Secretory_peroxidase"/>
</dbReference>
<evidence type="ECO:0000256" key="14">
    <source>
        <dbReference type="ARBA" id="ARBA00023180"/>
    </source>
</evidence>
<dbReference type="InterPro" id="IPR000823">
    <property type="entry name" value="Peroxidase_pln"/>
</dbReference>
<evidence type="ECO:0000313" key="22">
    <source>
        <dbReference type="EMBL" id="KAK7357185.1"/>
    </source>
</evidence>
<comment type="caution">
    <text evidence="22">The sequence shown here is derived from an EMBL/GenBank/DDBJ whole genome shotgun (WGS) entry which is preliminary data.</text>
</comment>
<evidence type="ECO:0000256" key="15">
    <source>
        <dbReference type="PIRSR" id="PIRSR600823-1"/>
    </source>
</evidence>
<comment type="similarity">
    <text evidence="4">Belongs to the peroxidase family. Ascorbate peroxidase subfamily.</text>
</comment>
<evidence type="ECO:0000256" key="6">
    <source>
        <dbReference type="ARBA" id="ARBA00022559"/>
    </source>
</evidence>
<keyword evidence="23" id="KW-1185">Reference proteome</keyword>
<keyword evidence="7 20" id="KW-0349">Heme</keyword>
<reference evidence="22 23" key="1">
    <citation type="submission" date="2024-01" db="EMBL/GenBank/DDBJ databases">
        <title>The genomes of 5 underutilized Papilionoideae crops provide insights into root nodulation and disease resistanc.</title>
        <authorList>
            <person name="Jiang F."/>
        </authorList>
    </citation>
    <scope>NUCLEOTIDE SEQUENCE [LARGE SCALE GENOMIC DNA]</scope>
    <source>
        <strain evidence="22">JINMINGXINNONG_FW02</strain>
        <tissue evidence="22">Leaves</tissue>
    </source>
</reference>
<dbReference type="FunFam" id="1.10.520.10:FF:000009">
    <property type="entry name" value="Peroxidase"/>
    <property type="match status" value="1"/>
</dbReference>
<comment type="similarity">
    <text evidence="20">Belongs to the peroxidase family. Classical plant (class III) peroxidase subfamily.</text>
</comment>
<keyword evidence="6 20" id="KW-0575">Peroxidase</keyword>
<dbReference type="PROSITE" id="PS00436">
    <property type="entry name" value="PEROXIDASE_2"/>
    <property type="match status" value="1"/>
</dbReference>
<dbReference type="PRINTS" id="PR00461">
    <property type="entry name" value="PLPEROXIDASE"/>
</dbReference>
<dbReference type="Proteomes" id="UP001374584">
    <property type="component" value="Unassembled WGS sequence"/>
</dbReference>
<dbReference type="Pfam" id="PF00141">
    <property type="entry name" value="peroxidase"/>
    <property type="match status" value="1"/>
</dbReference>
<evidence type="ECO:0000256" key="3">
    <source>
        <dbReference type="ARBA" id="ARBA00004613"/>
    </source>
</evidence>
<protein>
    <recommendedName>
        <fullName evidence="5 20">Peroxidase</fullName>
        <ecNumber evidence="5 20">1.11.1.7</ecNumber>
    </recommendedName>
</protein>
<dbReference type="InterPro" id="IPR010255">
    <property type="entry name" value="Haem_peroxidase_sf"/>
</dbReference>
<evidence type="ECO:0000313" key="23">
    <source>
        <dbReference type="Proteomes" id="UP001374584"/>
    </source>
</evidence>
<dbReference type="AlphaFoldDB" id="A0AAN9R062"/>
<keyword evidence="20" id="KW-0964">Secreted</keyword>
<evidence type="ECO:0000256" key="10">
    <source>
        <dbReference type="ARBA" id="ARBA00022837"/>
    </source>
</evidence>
<feature type="binding site" evidence="16">
    <location>
        <position position="121"/>
    </location>
    <ligand>
        <name>substrate</name>
    </ligand>
</feature>
<name>A0AAN9R062_PHACN</name>
<keyword evidence="9" id="KW-0732">Signal</keyword>
<feature type="disulfide bond" evidence="19">
    <location>
        <begin position="158"/>
        <end position="184"/>
    </location>
</feature>
<feature type="binding site" evidence="17">
    <location>
        <position position="28"/>
    </location>
    <ligand>
        <name>Ca(2+)</name>
        <dbReference type="ChEBI" id="CHEBI:29108"/>
        <label>1</label>
    </ligand>
</feature>
<dbReference type="PROSITE" id="PS00435">
    <property type="entry name" value="PEROXIDASE_1"/>
    <property type="match status" value="1"/>
</dbReference>
<feature type="binding site" evidence="17">
    <location>
        <position position="46"/>
    </location>
    <ligand>
        <name>Ca(2+)</name>
        <dbReference type="ChEBI" id="CHEBI:29108"/>
        <label>1</label>
    </ligand>
</feature>
<feature type="binding site" evidence="17">
    <location>
        <position position="199"/>
    </location>
    <ligand>
        <name>Ca(2+)</name>
        <dbReference type="ChEBI" id="CHEBI:29108"/>
        <label>2</label>
    </ligand>
</feature>
<comment type="function">
    <text evidence="2">Removal of H(2)O(2), oxidation of toxic reductants, biosynthesis and degradation of lignin, suberization, auxin catabolism, response to environmental stresses such as wounding, pathogen attack and oxidative stress. These functions might be dependent on each isozyme/isoform in each plant tissue.</text>
</comment>
<keyword evidence="14" id="KW-0325">Glycoprotein</keyword>
<evidence type="ECO:0000259" key="21">
    <source>
        <dbReference type="PROSITE" id="PS50873"/>
    </source>
</evidence>
<evidence type="ECO:0000256" key="12">
    <source>
        <dbReference type="ARBA" id="ARBA00023004"/>
    </source>
</evidence>
<feature type="site" description="Transition state stabilizer" evidence="18">
    <location>
        <position position="23"/>
    </location>
</feature>
<dbReference type="SUPFAM" id="SSF48113">
    <property type="entry name" value="Heme-dependent peroxidases"/>
    <property type="match status" value="1"/>
</dbReference>
<comment type="catalytic activity">
    <reaction evidence="1 20">
        <text>2 a phenolic donor + H2O2 = 2 a phenolic radical donor + 2 H2O</text>
        <dbReference type="Rhea" id="RHEA:56136"/>
        <dbReference type="ChEBI" id="CHEBI:15377"/>
        <dbReference type="ChEBI" id="CHEBI:16240"/>
        <dbReference type="ChEBI" id="CHEBI:139520"/>
        <dbReference type="ChEBI" id="CHEBI:139521"/>
        <dbReference type="EC" id="1.11.1.7"/>
    </reaction>
</comment>
<feature type="binding site" evidence="17">
    <location>
        <position position="35"/>
    </location>
    <ligand>
        <name>Ca(2+)</name>
        <dbReference type="ChEBI" id="CHEBI:29108"/>
        <label>1</label>
    </ligand>
</feature>
<keyword evidence="11 20" id="KW-0560">Oxidoreductase</keyword>
<keyword evidence="20" id="KW-0376">Hydrogen peroxide</keyword>
<dbReference type="GO" id="GO:0020037">
    <property type="term" value="F:heme binding"/>
    <property type="evidence" value="ECO:0007669"/>
    <property type="project" value="UniProtKB-UniRule"/>
</dbReference>
<evidence type="ECO:0000256" key="11">
    <source>
        <dbReference type="ARBA" id="ARBA00023002"/>
    </source>
</evidence>
<dbReference type="PROSITE" id="PS50873">
    <property type="entry name" value="PEROXIDASE_4"/>
    <property type="match status" value="1"/>
</dbReference>
<feature type="binding site" evidence="17">
    <location>
        <position position="31"/>
    </location>
    <ligand>
        <name>Ca(2+)</name>
        <dbReference type="ChEBI" id="CHEBI:29108"/>
        <label>1</label>
    </ligand>
</feature>
<evidence type="ECO:0000256" key="20">
    <source>
        <dbReference type="RuleBase" id="RU362060"/>
    </source>
</evidence>
<dbReference type="PANTHER" id="PTHR31517:SF48">
    <property type="entry name" value="PEROXIDASE 16-RELATED"/>
    <property type="match status" value="1"/>
</dbReference>
<comment type="cofactor">
    <cofactor evidence="17 20">
        <name>heme b</name>
        <dbReference type="ChEBI" id="CHEBI:60344"/>
    </cofactor>
    <text evidence="17 20">Binds 1 heme b (iron(II)-protoporphyrin IX) group per subunit.</text>
</comment>
<dbReference type="GO" id="GO:0006979">
    <property type="term" value="P:response to oxidative stress"/>
    <property type="evidence" value="ECO:0007669"/>
    <property type="project" value="UniProtKB-UniRule"/>
</dbReference>
<feature type="binding site" evidence="17">
    <location>
        <position position="37"/>
    </location>
    <ligand>
        <name>Ca(2+)</name>
        <dbReference type="ChEBI" id="CHEBI:29108"/>
        <label>1</label>
    </ligand>
</feature>
<dbReference type="EC" id="1.11.1.7" evidence="5 20"/>
<dbReference type="FunFam" id="1.10.420.10:FF:000006">
    <property type="entry name" value="Peroxidase"/>
    <property type="match status" value="1"/>
</dbReference>
<keyword evidence="10 17" id="KW-0106">Calcium</keyword>
<comment type="subcellular location">
    <subcellularLocation>
        <location evidence="3 20">Secreted</location>
    </subcellularLocation>
</comment>
<dbReference type="Gene3D" id="1.10.420.10">
    <property type="entry name" value="Peroxidase, domain 2"/>
    <property type="match status" value="1"/>
</dbReference>
<dbReference type="PANTHER" id="PTHR31517">
    <property type="match status" value="1"/>
</dbReference>
<evidence type="ECO:0000256" key="9">
    <source>
        <dbReference type="ARBA" id="ARBA00022729"/>
    </source>
</evidence>
<feature type="binding site" description="axial binding residue" evidence="17">
    <location>
        <position position="151"/>
    </location>
    <ligand>
        <name>heme b</name>
        <dbReference type="ChEBI" id="CHEBI:60344"/>
    </ligand>
    <ligandPart>
        <name>Fe</name>
        <dbReference type="ChEBI" id="CHEBI:18248"/>
    </ligandPart>
</feature>
<dbReference type="PRINTS" id="PR00458">
    <property type="entry name" value="PEROXIDASE"/>
</dbReference>